<dbReference type="NCBIfam" id="NF006129">
    <property type="entry name" value="PRK08273.1"/>
    <property type="match status" value="1"/>
</dbReference>
<dbReference type="PANTHER" id="PTHR42981:SF2">
    <property type="entry name" value="PYRUVATE DEHYDROGENASE [UBIQUINONE]"/>
    <property type="match status" value="1"/>
</dbReference>
<dbReference type="GO" id="GO:0003824">
    <property type="term" value="F:catalytic activity"/>
    <property type="evidence" value="ECO:0007669"/>
    <property type="project" value="InterPro"/>
</dbReference>
<dbReference type="HOGENOM" id="CLU_013748_3_0_5"/>
<dbReference type="Pfam" id="PF02775">
    <property type="entry name" value="TPP_enzyme_C"/>
    <property type="match status" value="1"/>
</dbReference>
<keyword evidence="7" id="KW-0614">Plasmid</keyword>
<dbReference type="SUPFAM" id="SSF52518">
    <property type="entry name" value="Thiamin diphosphate-binding fold (THDP-binding)"/>
    <property type="match status" value="2"/>
</dbReference>
<keyword evidence="8" id="KW-1185">Reference proteome</keyword>
<dbReference type="Gene3D" id="3.40.50.970">
    <property type="match status" value="2"/>
</dbReference>
<proteinExistence type="inferred from homology"/>
<dbReference type="InterPro" id="IPR012001">
    <property type="entry name" value="Thiamin_PyroP_enz_TPP-bd_dom"/>
</dbReference>
<dbReference type="KEGG" id="nha:Nham_4190"/>
<evidence type="ECO:0000259" key="5">
    <source>
        <dbReference type="Pfam" id="PF02775"/>
    </source>
</evidence>
<dbReference type="Gene3D" id="3.40.50.1220">
    <property type="entry name" value="TPP-binding domain"/>
    <property type="match status" value="1"/>
</dbReference>
<dbReference type="Proteomes" id="UP000001953">
    <property type="component" value="Plasmid 1"/>
</dbReference>
<dbReference type="InterPro" id="IPR011766">
    <property type="entry name" value="TPP_enzyme_TPP-bd"/>
</dbReference>
<name>Q1QG34_NITHX</name>
<comment type="similarity">
    <text evidence="1 3">Belongs to the TPP enzyme family.</text>
</comment>
<reference evidence="8" key="1">
    <citation type="submission" date="2006-03" db="EMBL/GenBank/DDBJ databases">
        <title>Complete sequence of plasmid 1 of Nitrobacter hamburgensis X14.</title>
        <authorList>
            <consortium name="US DOE Joint Genome Institute"/>
            <person name="Copeland A."/>
            <person name="Lucas S."/>
            <person name="Lapidus A."/>
            <person name="Barry K."/>
            <person name="Detter J.C."/>
            <person name="Glavina del Rio T."/>
            <person name="Hammon N."/>
            <person name="Israni S."/>
            <person name="Dalin E."/>
            <person name="Tice H."/>
            <person name="Pitluck S."/>
            <person name="Chain P."/>
            <person name="Malfatti S."/>
            <person name="Shin M."/>
            <person name="Vergez L."/>
            <person name="Schmutz J."/>
            <person name="Larimer F."/>
            <person name="Land M."/>
            <person name="Hauser L."/>
            <person name="Kyrpides N."/>
            <person name="Ivanova N."/>
            <person name="Ward B."/>
            <person name="Arp D."/>
            <person name="Klotz M."/>
            <person name="Stein L."/>
            <person name="O'Mullan G."/>
            <person name="Starkenburg S."/>
            <person name="Sayavedra L."/>
            <person name="Poret-Peterson A.T."/>
            <person name="Gentry M.E."/>
            <person name="Bruce D."/>
            <person name="Richardson P."/>
        </authorList>
    </citation>
    <scope>NUCLEOTIDE SEQUENCE [LARGE SCALE GENOMIC DNA]</scope>
    <source>
        <strain evidence="8">DSM 10229 / NCIMB 13809 / X14</strain>
        <plasmid evidence="8">Plasmid pNITHX1</plasmid>
    </source>
</reference>
<dbReference type="InterPro" id="IPR047211">
    <property type="entry name" value="POXB-like"/>
</dbReference>
<dbReference type="InterPro" id="IPR047212">
    <property type="entry name" value="TPP_POXB-like"/>
</dbReference>
<evidence type="ECO:0000259" key="6">
    <source>
        <dbReference type="Pfam" id="PF02776"/>
    </source>
</evidence>
<dbReference type="CDD" id="cd02014">
    <property type="entry name" value="TPP_POX"/>
    <property type="match status" value="1"/>
</dbReference>
<dbReference type="CDD" id="cd07039">
    <property type="entry name" value="TPP_PYR_POX"/>
    <property type="match status" value="1"/>
</dbReference>
<dbReference type="InterPro" id="IPR029061">
    <property type="entry name" value="THDP-binding"/>
</dbReference>
<feature type="domain" description="Thiamine pyrophosphate enzyme central" evidence="4">
    <location>
        <begin position="220"/>
        <end position="349"/>
    </location>
</feature>
<evidence type="ECO:0000256" key="2">
    <source>
        <dbReference type="ARBA" id="ARBA00023052"/>
    </source>
</evidence>
<keyword evidence="2 3" id="KW-0786">Thiamine pyrophosphate</keyword>
<evidence type="ECO:0000256" key="3">
    <source>
        <dbReference type="RuleBase" id="RU362132"/>
    </source>
</evidence>
<dbReference type="Pfam" id="PF00205">
    <property type="entry name" value="TPP_enzyme_M"/>
    <property type="match status" value="1"/>
</dbReference>
<evidence type="ECO:0000313" key="8">
    <source>
        <dbReference type="Proteomes" id="UP000001953"/>
    </source>
</evidence>
<sequence length="615" mass="66948">MPFGVADVAAAARIPLRVDTPMAQNVSDFIWHRLSEWGLKRVYGYPGDGVGSLDVALEKAKDVMEYVQVRHEEMAAFMASAHAKFTGQVGLCYATSGPGAIHLLNGLYDAKLDHMPVIALVGQQARTALGASYQQEVDLQNLFKDVASEFVGMASVPEQVRHLIDRAVRIAHTRRTVTCVILPNDLQQLPYEDPPVAHGATHTGIGYAGPAKLPDEALLRAAADVLNRGKKVAMLVGAGALDATDEVIAVAERLKAGVAKALLGKAALPDDLPFVTGSIGLLGTKPSWDLMKGCDTFFMVGSSFPYSEFLPEPGAARGVQVDIDGSRLSLRYPMDVNMVGDSATTLRALLPMLKQKTDKAWTKEIESNLKSWWQTLKDRAMDSAEPLNPQRVFYELSPRLPDNAIITADSGSVANWYARDLKIRRGMKASLSGGLASLGAGTPYAVAGKMAFPDRTVIACMGDGAMQMNGLNVMITISKYWKKWSNPRLIVLVLNNRDLNQVTWEERIQLGAGKTESTQSIPDFPYHRYAELIGLKGIFVDNPDKVGAAWDEALSADRPVILEAYTDPNVPPLPPHITLKDAKNFMMMMRDEPELGSVLKNSAKELLTSIIPGKR</sequence>
<dbReference type="InterPro" id="IPR047210">
    <property type="entry name" value="TPP_PYR_POXB-like"/>
</dbReference>
<dbReference type="InterPro" id="IPR029035">
    <property type="entry name" value="DHS-like_NAD/FAD-binding_dom"/>
</dbReference>
<accession>Q1QG34</accession>
<evidence type="ECO:0000313" key="7">
    <source>
        <dbReference type="EMBL" id="ABE64813.1"/>
    </source>
</evidence>
<dbReference type="Pfam" id="PF02776">
    <property type="entry name" value="TPP_enzyme_N"/>
    <property type="match status" value="1"/>
</dbReference>
<evidence type="ECO:0000259" key="4">
    <source>
        <dbReference type="Pfam" id="PF00205"/>
    </source>
</evidence>
<geneLocation type="plasmid" evidence="8">
    <name>pNITHX1</name>
</geneLocation>
<dbReference type="EMBL" id="CP000320">
    <property type="protein sequence ID" value="ABE64813.1"/>
    <property type="molecule type" value="Genomic_DNA"/>
</dbReference>
<gene>
    <name evidence="7" type="ordered locus">Nham_4190</name>
</gene>
<dbReference type="GO" id="GO:0019752">
    <property type="term" value="P:carboxylic acid metabolic process"/>
    <property type="evidence" value="ECO:0007669"/>
    <property type="project" value="UniProtKB-ARBA"/>
</dbReference>
<dbReference type="AlphaFoldDB" id="Q1QG34"/>
<dbReference type="GO" id="GO:0000287">
    <property type="term" value="F:magnesium ion binding"/>
    <property type="evidence" value="ECO:0007669"/>
    <property type="project" value="InterPro"/>
</dbReference>
<dbReference type="SUPFAM" id="SSF52467">
    <property type="entry name" value="DHS-like NAD/FAD-binding domain"/>
    <property type="match status" value="1"/>
</dbReference>
<feature type="domain" description="Thiamine pyrophosphate enzyme TPP-binding" evidence="5">
    <location>
        <begin position="409"/>
        <end position="563"/>
    </location>
</feature>
<dbReference type="InterPro" id="IPR012000">
    <property type="entry name" value="Thiamin_PyroP_enz_cen_dom"/>
</dbReference>
<dbReference type="GO" id="GO:0030976">
    <property type="term" value="F:thiamine pyrophosphate binding"/>
    <property type="evidence" value="ECO:0007669"/>
    <property type="project" value="InterPro"/>
</dbReference>
<feature type="domain" description="Thiamine pyrophosphate enzyme N-terminal TPP-binding" evidence="6">
    <location>
        <begin position="25"/>
        <end position="140"/>
    </location>
</feature>
<organism evidence="7 8">
    <name type="scientific">Nitrobacter hamburgensis (strain DSM 10229 / NCIMB 13809 / X14)</name>
    <dbReference type="NCBI Taxonomy" id="323097"/>
    <lineage>
        <taxon>Bacteria</taxon>
        <taxon>Pseudomonadati</taxon>
        <taxon>Pseudomonadota</taxon>
        <taxon>Alphaproteobacteria</taxon>
        <taxon>Hyphomicrobiales</taxon>
        <taxon>Nitrobacteraceae</taxon>
        <taxon>Nitrobacter</taxon>
    </lineage>
</organism>
<evidence type="ECO:0000256" key="1">
    <source>
        <dbReference type="ARBA" id="ARBA00007812"/>
    </source>
</evidence>
<dbReference type="PANTHER" id="PTHR42981">
    <property type="entry name" value="PYRUVATE DEHYDROGENASE [UBIQUINONE]"/>
    <property type="match status" value="1"/>
</dbReference>
<protein>
    <submittedName>
        <fullName evidence="7">Thiamine pyrophosphate enzyme-like TPP binding region</fullName>
    </submittedName>
</protein>